<evidence type="ECO:0000313" key="1">
    <source>
        <dbReference type="EMBL" id="ATP09144.1"/>
    </source>
</evidence>
<accession>A0A2D1QFZ8</accession>
<dbReference type="GO" id="GO:0005085">
    <property type="term" value="F:guanyl-nucleotide exchange factor activity"/>
    <property type="evidence" value="ECO:0007669"/>
    <property type="project" value="InterPro"/>
</dbReference>
<dbReference type="InterPro" id="IPR035999">
    <property type="entry name" value="Sec7_dom_sf"/>
</dbReference>
<proteinExistence type="predicted"/>
<dbReference type="GO" id="GO:0032012">
    <property type="term" value="P:regulation of ARF protein signal transduction"/>
    <property type="evidence" value="ECO:0007669"/>
    <property type="project" value="InterPro"/>
</dbReference>
<dbReference type="Proteomes" id="UP000222916">
    <property type="component" value="Chromosome"/>
</dbReference>
<dbReference type="SUPFAM" id="SSF48425">
    <property type="entry name" value="Sec7 domain"/>
    <property type="match status" value="1"/>
</dbReference>
<name>A0A2D1QFZ8_AERSA</name>
<dbReference type="AlphaFoldDB" id="A0A2D1QFZ8"/>
<gene>
    <name evidence="1" type="ORF">Asalp_19410</name>
</gene>
<protein>
    <submittedName>
        <fullName evidence="1">Uncharacterized protein</fullName>
    </submittedName>
</protein>
<reference evidence="2" key="1">
    <citation type="journal article" date="2018" name="BMC Genomics">
        <title>The complete and fully assembled genome sequence of Aeromonas salmonicida subsp. pectinolytica and its comparative analysis with other Aeromonas species: investigation of the mobilome in environmental and pathogenic strains.</title>
        <authorList>
            <person name="Pfeiffer F."/>
            <person name="Zamora-Lagos M.A."/>
            <person name="Blettinger M."/>
            <person name="Yeroslaviz A."/>
            <person name="Dahl A."/>
            <person name="Gruber S."/>
            <person name="Habermann B.H."/>
        </authorList>
    </citation>
    <scope>NUCLEOTIDE SEQUENCE [LARGE SCALE GENOMIC DNA]</scope>
    <source>
        <strain evidence="2">34mel</strain>
    </source>
</reference>
<dbReference type="EMBL" id="CP022426">
    <property type="protein sequence ID" value="ATP09144.1"/>
    <property type="molecule type" value="Genomic_DNA"/>
</dbReference>
<sequence length="82" mass="9683">MFRNGRAIAQELAQGRSLGRRQGGRQLGKMHVFRVNALYLYSALYSTRRCHLCKALQQFLDTKLRQCRRTSQDFHMTFLTKF</sequence>
<organism evidence="1 2">
    <name type="scientific">Aeromonas salmonicida subsp. pectinolytica 34mel</name>
    <dbReference type="NCBI Taxonomy" id="1324960"/>
    <lineage>
        <taxon>Bacteria</taxon>
        <taxon>Pseudomonadati</taxon>
        <taxon>Pseudomonadota</taxon>
        <taxon>Gammaproteobacteria</taxon>
        <taxon>Aeromonadales</taxon>
        <taxon>Aeromonadaceae</taxon>
        <taxon>Aeromonas</taxon>
    </lineage>
</organism>
<evidence type="ECO:0000313" key="2">
    <source>
        <dbReference type="Proteomes" id="UP000222916"/>
    </source>
</evidence>